<evidence type="ECO:0000259" key="2">
    <source>
        <dbReference type="Pfam" id="PF17171"/>
    </source>
</evidence>
<comment type="similarity">
    <text evidence="1">Belongs to the FAX family.</text>
</comment>
<proteinExistence type="inferred from homology"/>
<dbReference type="SFLD" id="SFLDS00019">
    <property type="entry name" value="Glutathione_Transferase_(cytos"/>
    <property type="match status" value="1"/>
</dbReference>
<dbReference type="PANTHER" id="PTHR12289">
    <property type="entry name" value="METAXIN RELATED"/>
    <property type="match status" value="1"/>
</dbReference>
<dbReference type="InterPro" id="IPR036249">
    <property type="entry name" value="Thioredoxin-like_sf"/>
</dbReference>
<dbReference type="EMBL" id="CAXLJM020000047">
    <property type="protein sequence ID" value="CAL8112026.1"/>
    <property type="molecule type" value="Genomic_DNA"/>
</dbReference>
<feature type="domain" description="Metaxin glutathione S-transferase" evidence="2">
    <location>
        <begin position="130"/>
        <end position="192"/>
    </location>
</feature>
<dbReference type="SUPFAM" id="SSF52833">
    <property type="entry name" value="Thioredoxin-like"/>
    <property type="match status" value="1"/>
</dbReference>
<name>A0ABP1QUY3_9HEXA</name>
<gene>
    <name evidence="4" type="ORF">ODALV1_LOCUS15456</name>
</gene>
<dbReference type="Proteomes" id="UP001642540">
    <property type="component" value="Unassembled WGS sequence"/>
</dbReference>
<dbReference type="CDD" id="cd03193">
    <property type="entry name" value="GST_C_Metaxin"/>
    <property type="match status" value="1"/>
</dbReference>
<evidence type="ECO:0000313" key="4">
    <source>
        <dbReference type="EMBL" id="CAL8112026.1"/>
    </source>
</evidence>
<evidence type="ECO:0008006" key="6">
    <source>
        <dbReference type="Google" id="ProtNLM"/>
    </source>
</evidence>
<dbReference type="InterPro" id="IPR033468">
    <property type="entry name" value="Metaxin_GST"/>
</dbReference>
<dbReference type="InterPro" id="IPR026928">
    <property type="entry name" value="FAX/IsoI-like"/>
</dbReference>
<keyword evidence="5" id="KW-1185">Reference proteome</keyword>
<dbReference type="PANTHER" id="PTHR12289:SF41">
    <property type="entry name" value="FAILED AXON CONNECTIONS-RELATED"/>
    <property type="match status" value="1"/>
</dbReference>
<dbReference type="Pfam" id="PF17172">
    <property type="entry name" value="GST_N_4"/>
    <property type="match status" value="1"/>
</dbReference>
<dbReference type="SFLD" id="SFLDG01180">
    <property type="entry name" value="SUF1"/>
    <property type="match status" value="1"/>
</dbReference>
<protein>
    <recommendedName>
        <fullName evidence="6">Failed axon connections</fullName>
    </recommendedName>
</protein>
<feature type="domain" description="Thioredoxin-like fold" evidence="3">
    <location>
        <begin position="1"/>
        <end position="82"/>
    </location>
</feature>
<dbReference type="InterPro" id="IPR036282">
    <property type="entry name" value="Glutathione-S-Trfase_C_sf"/>
</dbReference>
<evidence type="ECO:0000256" key="1">
    <source>
        <dbReference type="ARBA" id="ARBA00006475"/>
    </source>
</evidence>
<evidence type="ECO:0000259" key="3">
    <source>
        <dbReference type="Pfam" id="PF17172"/>
    </source>
</evidence>
<dbReference type="InterPro" id="IPR050931">
    <property type="entry name" value="Mito_Protein_Transport_Metaxin"/>
</dbReference>
<organism evidence="4 5">
    <name type="scientific">Orchesella dallaii</name>
    <dbReference type="NCBI Taxonomy" id="48710"/>
    <lineage>
        <taxon>Eukaryota</taxon>
        <taxon>Metazoa</taxon>
        <taxon>Ecdysozoa</taxon>
        <taxon>Arthropoda</taxon>
        <taxon>Hexapoda</taxon>
        <taxon>Collembola</taxon>
        <taxon>Entomobryomorpha</taxon>
        <taxon>Entomobryoidea</taxon>
        <taxon>Orchesellidae</taxon>
        <taxon>Orchesellinae</taxon>
        <taxon>Orchesella</taxon>
    </lineage>
</organism>
<accession>A0ABP1QUY3</accession>
<dbReference type="InterPro" id="IPR040079">
    <property type="entry name" value="Glutathione_S-Trfase"/>
</dbReference>
<comment type="caution">
    <text evidence="4">The sequence shown here is derived from an EMBL/GenBank/DDBJ whole genome shotgun (WGS) entry which is preliminary data.</text>
</comment>
<dbReference type="SUPFAM" id="SSF47616">
    <property type="entry name" value="GST C-terminal domain-like"/>
    <property type="match status" value="1"/>
</dbReference>
<sequence>MAKIPYELDTKDIHGPKGKLPWITYNGVHIADSQLIIEFLNKKLGISINKNTSKEKLAIARACRVMMEEHFLWGLIQYRFIDNIKAAPQLMKIPTMFKLFLPLQSHHLKQRMINNGIGKHTPTEIYQMTEADLRTVSEALGSKKFFGGDEPCEDDCAIFGGVAQAVWGLPGSSFERLSHGELKNLKEYCEGMKELYWSDWENCMDKS</sequence>
<dbReference type="SFLD" id="SFLDG01200">
    <property type="entry name" value="SUF1.1"/>
    <property type="match status" value="1"/>
</dbReference>
<evidence type="ECO:0000313" key="5">
    <source>
        <dbReference type="Proteomes" id="UP001642540"/>
    </source>
</evidence>
<reference evidence="4 5" key="1">
    <citation type="submission" date="2024-08" db="EMBL/GenBank/DDBJ databases">
        <authorList>
            <person name="Cucini C."/>
            <person name="Frati F."/>
        </authorList>
    </citation>
    <scope>NUCLEOTIDE SEQUENCE [LARGE SCALE GENOMIC DNA]</scope>
</reference>
<dbReference type="InterPro" id="IPR012336">
    <property type="entry name" value="Thioredoxin-like_fold"/>
</dbReference>
<dbReference type="Pfam" id="PF17171">
    <property type="entry name" value="GST_C_6"/>
    <property type="match status" value="1"/>
</dbReference>
<dbReference type="Gene3D" id="1.20.1050.10">
    <property type="match status" value="1"/>
</dbReference>